<accession>A0AAW9D0G9</accession>
<feature type="region of interest" description="Disordered" evidence="1">
    <location>
        <begin position="1"/>
        <end position="71"/>
    </location>
</feature>
<organism evidence="2 3">
    <name type="scientific">Burkholderia thailandensis</name>
    <dbReference type="NCBI Taxonomy" id="57975"/>
    <lineage>
        <taxon>Bacteria</taxon>
        <taxon>Pseudomonadati</taxon>
        <taxon>Pseudomonadota</taxon>
        <taxon>Betaproteobacteria</taxon>
        <taxon>Burkholderiales</taxon>
        <taxon>Burkholderiaceae</taxon>
        <taxon>Burkholderia</taxon>
        <taxon>pseudomallei group</taxon>
    </lineage>
</organism>
<dbReference type="RefSeq" id="WP_157808329.1">
    <property type="nucleotide sequence ID" value="NZ_SJET01000036.1"/>
</dbReference>
<name>A0AAW9D0G9_BURTH</name>
<evidence type="ECO:0000313" key="2">
    <source>
        <dbReference type="EMBL" id="MDW9256643.1"/>
    </source>
</evidence>
<gene>
    <name evidence="2" type="ORF">C7S16_0367</name>
</gene>
<protein>
    <submittedName>
        <fullName evidence="2">Uncharacterized protein</fullName>
    </submittedName>
</protein>
<reference evidence="2" key="1">
    <citation type="submission" date="2018-08" db="EMBL/GenBank/DDBJ databases">
        <title>Identification of Burkholderia cepacia strains that express a Burkholderia pseudomallei-like capsular polysaccharide.</title>
        <authorList>
            <person name="Burtnick M.N."/>
            <person name="Vongsouvath M."/>
            <person name="Newton P."/>
            <person name="Wuthiekanun V."/>
            <person name="Limmathurotsakul D."/>
            <person name="Brett P.J."/>
            <person name="Chantratita N."/>
            <person name="Dance D.A."/>
        </authorList>
    </citation>
    <scope>NUCLEOTIDE SEQUENCE</scope>
    <source>
        <strain evidence="2">SBXCC001</strain>
    </source>
</reference>
<comment type="caution">
    <text evidence="2">The sequence shown here is derived from an EMBL/GenBank/DDBJ whole genome shotgun (WGS) entry which is preliminary data.</text>
</comment>
<sequence>MIARLRAAPRSIDVASRQPHENGRESAAASDTCIRNPNDLAAGRRATRPASISPPESQIDNSIHQAESIHD</sequence>
<proteinExistence type="predicted"/>
<dbReference type="AlphaFoldDB" id="A0AAW9D0G9"/>
<feature type="compositionally biased region" description="Polar residues" evidence="1">
    <location>
        <begin position="54"/>
        <end position="65"/>
    </location>
</feature>
<evidence type="ECO:0000256" key="1">
    <source>
        <dbReference type="SAM" id="MobiDB-lite"/>
    </source>
</evidence>
<dbReference type="Proteomes" id="UP001272137">
    <property type="component" value="Unassembled WGS sequence"/>
</dbReference>
<evidence type="ECO:0000313" key="3">
    <source>
        <dbReference type="Proteomes" id="UP001272137"/>
    </source>
</evidence>
<dbReference type="EMBL" id="QXCT01000002">
    <property type="protein sequence ID" value="MDW9256643.1"/>
    <property type="molecule type" value="Genomic_DNA"/>
</dbReference>